<evidence type="ECO:0000256" key="4">
    <source>
        <dbReference type="ARBA" id="ARBA00023242"/>
    </source>
</evidence>
<dbReference type="Pfam" id="PF05920">
    <property type="entry name" value="Homeobox_KN"/>
    <property type="match status" value="1"/>
</dbReference>
<evidence type="ECO:0000313" key="10">
    <source>
        <dbReference type="Proteomes" id="UP000009170"/>
    </source>
</evidence>
<evidence type="ECO:0000256" key="2">
    <source>
        <dbReference type="ARBA" id="ARBA00023125"/>
    </source>
</evidence>
<keyword evidence="2 5" id="KW-0238">DNA-binding</keyword>
<evidence type="ECO:0000313" key="9">
    <source>
        <dbReference type="EMBL" id="OUS49615.1"/>
    </source>
</evidence>
<dbReference type="GO" id="GO:0003677">
    <property type="term" value="F:DNA binding"/>
    <property type="evidence" value="ECO:0007669"/>
    <property type="project" value="UniProtKB-UniRule"/>
</dbReference>
<dbReference type="InterPro" id="IPR050224">
    <property type="entry name" value="TALE_homeobox"/>
</dbReference>
<dbReference type="EMBL" id="CAID01000004">
    <property type="protein sequence ID" value="CAL51844.1"/>
    <property type="molecule type" value="Genomic_DNA"/>
</dbReference>
<dbReference type="PROSITE" id="PS50071">
    <property type="entry name" value="HOMEOBOX_2"/>
    <property type="match status" value="1"/>
</dbReference>
<dbReference type="OMA" id="HSDDMMG"/>
<keyword evidence="3 5" id="KW-0371">Homeobox</keyword>
<dbReference type="InterPro" id="IPR005540">
    <property type="entry name" value="KNOX1"/>
</dbReference>
<dbReference type="GO" id="GO:0006355">
    <property type="term" value="P:regulation of DNA-templated transcription"/>
    <property type="evidence" value="ECO:0007669"/>
    <property type="project" value="InterPro"/>
</dbReference>
<comment type="subcellular location">
    <subcellularLocation>
        <location evidence="1 5">Nucleus</location>
    </subcellularLocation>
</comment>
<evidence type="ECO:0000256" key="3">
    <source>
        <dbReference type="ARBA" id="ARBA00023155"/>
    </source>
</evidence>
<dbReference type="Proteomes" id="UP000195557">
    <property type="component" value="Unassembled WGS sequence"/>
</dbReference>
<reference evidence="8" key="2">
    <citation type="journal article" date="2014" name="BMC Genomics">
        <title>An improved genome of the model marine alga Ostreococcus tauri unfolds by assessing Illumina de novo assemblies.</title>
        <authorList>
            <person name="Blanc-Mathieu R."/>
            <person name="Verhelst B."/>
            <person name="Derelle E."/>
            <person name="Rombauts S."/>
            <person name="Bouget F.Y."/>
            <person name="Carre I."/>
            <person name="Chateau A."/>
            <person name="Eyre-Walker A."/>
            <person name="Grimsley N."/>
            <person name="Moreau H."/>
            <person name="Piegu B."/>
            <person name="Rivals E."/>
            <person name="Schackwitz W."/>
            <person name="Van de Peer Y."/>
            <person name="Piganeau G."/>
        </authorList>
    </citation>
    <scope>NUCLEOTIDE SEQUENCE</scope>
    <source>
        <strain evidence="8">RCC4221</strain>
    </source>
</reference>
<keyword evidence="4 5" id="KW-0539">Nucleus</keyword>
<dbReference type="InterPro" id="IPR001356">
    <property type="entry name" value="HD"/>
</dbReference>
<feature type="DNA-binding region" description="Homeobox" evidence="5">
    <location>
        <begin position="248"/>
        <end position="310"/>
    </location>
</feature>
<dbReference type="InParanoid" id="Q01AF4"/>
<dbReference type="KEGG" id="ota:OT_ostta04g04290"/>
<dbReference type="SMART" id="SM01188">
    <property type="entry name" value="ELK"/>
    <property type="match status" value="1"/>
</dbReference>
<dbReference type="Gene3D" id="1.10.10.60">
    <property type="entry name" value="Homeodomain-like"/>
    <property type="match status" value="1"/>
</dbReference>
<evidence type="ECO:0000256" key="1">
    <source>
        <dbReference type="ARBA" id="ARBA00004123"/>
    </source>
</evidence>
<evidence type="ECO:0000259" key="7">
    <source>
        <dbReference type="PROSITE" id="PS50071"/>
    </source>
</evidence>
<dbReference type="OrthoDB" id="496851at2759"/>
<dbReference type="Pfam" id="PF03790">
    <property type="entry name" value="KNOX1"/>
    <property type="match status" value="1"/>
</dbReference>
<dbReference type="InterPro" id="IPR005539">
    <property type="entry name" value="ELK_dom"/>
</dbReference>
<dbReference type="SMART" id="SM01255">
    <property type="entry name" value="KNOX1"/>
    <property type="match status" value="1"/>
</dbReference>
<dbReference type="Pfam" id="PF03789">
    <property type="entry name" value="ELK"/>
    <property type="match status" value="1"/>
</dbReference>
<feature type="domain" description="Homeobox" evidence="7">
    <location>
        <begin position="246"/>
        <end position="309"/>
    </location>
</feature>
<dbReference type="CDD" id="cd00086">
    <property type="entry name" value="homeodomain"/>
    <property type="match status" value="1"/>
</dbReference>
<dbReference type="SUPFAM" id="SSF46689">
    <property type="entry name" value="Homeodomain-like"/>
    <property type="match status" value="1"/>
</dbReference>
<evidence type="ECO:0000256" key="6">
    <source>
        <dbReference type="SAM" id="MobiDB-lite"/>
    </source>
</evidence>
<dbReference type="FunCoup" id="Q01AF4">
    <property type="interactions" value="134"/>
</dbReference>
<dbReference type="RefSeq" id="XP_003078964.1">
    <property type="nucleotide sequence ID" value="XM_003078916.1"/>
</dbReference>
<dbReference type="PANTHER" id="PTHR11850">
    <property type="entry name" value="HOMEOBOX PROTEIN TRANSCRIPTION FACTORS"/>
    <property type="match status" value="1"/>
</dbReference>
<feature type="compositionally biased region" description="Basic and acidic residues" evidence="6">
    <location>
        <begin position="182"/>
        <end position="198"/>
    </location>
</feature>
<dbReference type="EMBL" id="KZ155771">
    <property type="protein sequence ID" value="OUS49615.1"/>
    <property type="molecule type" value="Genomic_DNA"/>
</dbReference>
<proteinExistence type="predicted"/>
<name>Q01AF4_OSTTA</name>
<dbReference type="GO" id="GO:0005634">
    <property type="term" value="C:nucleus"/>
    <property type="evidence" value="ECO:0007669"/>
    <property type="project" value="UniProtKB-SubCell"/>
</dbReference>
<organism evidence="8 10">
    <name type="scientific">Ostreococcus tauri</name>
    <name type="common">Marine green alga</name>
    <dbReference type="NCBI Taxonomy" id="70448"/>
    <lineage>
        <taxon>Eukaryota</taxon>
        <taxon>Viridiplantae</taxon>
        <taxon>Chlorophyta</taxon>
        <taxon>Mamiellophyceae</taxon>
        <taxon>Mamiellales</taxon>
        <taxon>Bathycoccaceae</taxon>
        <taxon>Ostreococcus</taxon>
    </lineage>
</organism>
<dbReference type="InterPro" id="IPR008422">
    <property type="entry name" value="KN_HD"/>
</dbReference>
<accession>Q01AF4</accession>
<keyword evidence="10" id="KW-1185">Reference proteome</keyword>
<reference evidence="8 10" key="1">
    <citation type="journal article" date="2006" name="Proc. Natl. Acad. Sci. U.S.A.">
        <title>Genome analysis of the smallest free-living eukaryote Ostreococcus tauri unveils many unique features.</title>
        <authorList>
            <person name="Derelle E."/>
            <person name="Ferraz C."/>
            <person name="Rombauts S."/>
            <person name="Rouze P."/>
            <person name="Worden A.Z."/>
            <person name="Robbens S."/>
            <person name="Partensky F."/>
            <person name="Degroeve S."/>
            <person name="Echeynie S."/>
            <person name="Cooke R."/>
            <person name="Saeys Y."/>
            <person name="Wuyts J."/>
            <person name="Jabbari K."/>
            <person name="Bowler C."/>
            <person name="Panaud O."/>
            <person name="Piegu B."/>
            <person name="Ball S.G."/>
            <person name="Ral J.-P."/>
            <person name="Bouget F.-Y."/>
            <person name="Piganeau G."/>
            <person name="De Baets B."/>
            <person name="Picard A."/>
            <person name="Delseny M."/>
            <person name="Demaille J."/>
            <person name="Van de Peer Y."/>
            <person name="Moreau H."/>
        </authorList>
    </citation>
    <scope>NUCLEOTIDE SEQUENCE [LARGE SCALE GENOMIC DNA]</scope>
    <source>
        <strain evidence="8 10">OTTH0595</strain>
    </source>
</reference>
<dbReference type="InterPro" id="IPR009057">
    <property type="entry name" value="Homeodomain-like_sf"/>
</dbReference>
<feature type="region of interest" description="Disordered" evidence="6">
    <location>
        <begin position="182"/>
        <end position="202"/>
    </location>
</feature>
<dbReference type="Proteomes" id="UP000009170">
    <property type="component" value="Unassembled WGS sequence"/>
</dbReference>
<evidence type="ECO:0000313" key="8">
    <source>
        <dbReference type="EMBL" id="CAL51844.1"/>
    </source>
</evidence>
<dbReference type="STRING" id="70448.Q01AF4"/>
<dbReference type="AlphaFoldDB" id="Q01AF4"/>
<accession>A0A454XNE1</accession>
<sequence length="345" mass="39387">MFGECADASSGEGWDVFGCGASEYFCDPSVNYFDCDVDGFPGFGEDMEAFLGAKAREACSSESTDSEEMTLAIRAHPMYARLVEAYYECRKIGAHGDAAVALEREKDAMLYSVQVMSEEAYESSAMALDVASCDLDEFMRDCTHELETYVKELHSLYEDAKRCCKSLENRAHKVKTDVVHVDSSRRGEAAESKRHAPATEDELEAVSDDFDQILASEHQRRNHEERLRQDLKRKYASSITMLKTEFMRKRKKGKLPDTSTDILKKWWSDNIVWPYPSEDDKQVLIEMTKLDATQVNNWFINFRKRHWIRLFERGCTPKNEKEAATALAKAFNGSLEKAKDYARSL</sequence>
<evidence type="ECO:0000256" key="5">
    <source>
        <dbReference type="PROSITE-ProRule" id="PRU00108"/>
    </source>
</evidence>
<dbReference type="GeneID" id="9834016"/>
<reference evidence="9" key="3">
    <citation type="submission" date="2017-04" db="EMBL/GenBank/DDBJ databases">
        <title>Population genomics of picophytoplankton unveils novel chromosome hypervariability.</title>
        <authorList>
            <consortium name="DOE Joint Genome Institute"/>
            <person name="Blanc-Mathieu R."/>
            <person name="Krasovec M."/>
            <person name="Hebrard M."/>
            <person name="Yau S."/>
            <person name="Desgranges E."/>
            <person name="Martin J."/>
            <person name="Schackwitz W."/>
            <person name="Kuo A."/>
            <person name="Salin G."/>
            <person name="Donnadieu C."/>
            <person name="Desdevises Y."/>
            <person name="Sanchez-Ferandin S."/>
            <person name="Moreau H."/>
            <person name="Rivals E."/>
            <person name="Grigoriev I.V."/>
            <person name="Grimsley N."/>
            <person name="Eyre-Walker A."/>
            <person name="Piganeau G."/>
        </authorList>
    </citation>
    <scope>NUCLEOTIDE SEQUENCE [LARGE SCALE GENOMIC DNA]</scope>
    <source>
        <strain evidence="9">RCC 1115</strain>
    </source>
</reference>
<protein>
    <submittedName>
        <fullName evidence="8">Homeobox KN domain</fullName>
    </submittedName>
    <submittedName>
        <fullName evidence="9">Knotted class 1 homeodomain protein liguleless3</fullName>
    </submittedName>
</protein>
<gene>
    <name evidence="9" type="ORF">BE221DRAFT_188926</name>
    <name evidence="8" type="ORF">OT_ostta04g04290</name>
</gene>
<accession>A0A1Y5IRJ3</accession>
<dbReference type="SMART" id="SM00389">
    <property type="entry name" value="HOX"/>
    <property type="match status" value="1"/>
</dbReference>